<evidence type="ECO:0000259" key="2">
    <source>
        <dbReference type="Pfam" id="PF02698"/>
    </source>
</evidence>
<keyword evidence="1" id="KW-0472">Membrane</keyword>
<dbReference type="InterPro" id="IPR014729">
    <property type="entry name" value="Rossmann-like_a/b/a_fold"/>
</dbReference>
<evidence type="ECO:0000256" key="1">
    <source>
        <dbReference type="SAM" id="Phobius"/>
    </source>
</evidence>
<keyword evidence="1" id="KW-0812">Transmembrane</keyword>
<evidence type="ECO:0000313" key="3">
    <source>
        <dbReference type="EMBL" id="MFC0239042.1"/>
    </source>
</evidence>
<accession>A0ABV6ELE7</accession>
<organism evidence="3 4">
    <name type="scientific">Rhodopseudomonas telluris</name>
    <dbReference type="NCBI Taxonomy" id="644215"/>
    <lineage>
        <taxon>Bacteria</taxon>
        <taxon>Pseudomonadati</taxon>
        <taxon>Pseudomonadota</taxon>
        <taxon>Alphaproteobacteria</taxon>
        <taxon>Hyphomicrobiales</taxon>
        <taxon>Nitrobacteraceae</taxon>
        <taxon>Rhodopseudomonas</taxon>
    </lineage>
</organism>
<gene>
    <name evidence="3" type="ORF">ACFFJ6_01125</name>
</gene>
<keyword evidence="4" id="KW-1185">Reference proteome</keyword>
<dbReference type="Pfam" id="PF02698">
    <property type="entry name" value="DUF218"/>
    <property type="match status" value="1"/>
</dbReference>
<dbReference type="PANTHER" id="PTHR30336">
    <property type="entry name" value="INNER MEMBRANE PROTEIN, PROBABLE PERMEASE"/>
    <property type="match status" value="1"/>
</dbReference>
<dbReference type="RefSeq" id="WP_378385688.1">
    <property type="nucleotide sequence ID" value="NZ_JBHLWM010000001.1"/>
</dbReference>
<comment type="caution">
    <text evidence="3">The sequence shown here is derived from an EMBL/GenBank/DDBJ whole genome shotgun (WGS) entry which is preliminary data.</text>
</comment>
<dbReference type="InterPro" id="IPR051599">
    <property type="entry name" value="Cell_Envelope_Assoc"/>
</dbReference>
<dbReference type="EMBL" id="JBHLWM010000001">
    <property type="protein sequence ID" value="MFC0239042.1"/>
    <property type="molecule type" value="Genomic_DNA"/>
</dbReference>
<sequence>MQPRSTQPLTDRPQATPRRRFGLVRAAVLAVLALGVMLTGGFVAFLMQLRVEESKPSRVADGIVVLTGGSSRVSDAVELLASGYGKRLLISGVHRTNGASDISRSVPESKDWFGCCVDLDRSAVNTRSNAVETRRWATERGFRSLIVVTSNYHMPRAIAEMSHVMPDIELIPFSVIGDKWRDEVWWSSGATMRLLLSEYAKYLAVEARVRLARLGIEIAPESPEQAPETAVRRPTTALAN</sequence>
<feature type="domain" description="DUF218" evidence="2">
    <location>
        <begin position="61"/>
        <end position="199"/>
    </location>
</feature>
<evidence type="ECO:0000313" key="4">
    <source>
        <dbReference type="Proteomes" id="UP001589775"/>
    </source>
</evidence>
<dbReference type="InterPro" id="IPR003848">
    <property type="entry name" value="DUF218"/>
</dbReference>
<name>A0ABV6ELE7_9BRAD</name>
<proteinExistence type="predicted"/>
<protein>
    <submittedName>
        <fullName evidence="3">YdcF family protein</fullName>
    </submittedName>
</protein>
<keyword evidence="1" id="KW-1133">Transmembrane helix</keyword>
<dbReference type="CDD" id="cd06259">
    <property type="entry name" value="YdcF-like"/>
    <property type="match status" value="1"/>
</dbReference>
<dbReference type="Gene3D" id="3.40.50.620">
    <property type="entry name" value="HUPs"/>
    <property type="match status" value="1"/>
</dbReference>
<dbReference type="PANTHER" id="PTHR30336:SF4">
    <property type="entry name" value="ENVELOPE BIOGENESIS FACTOR ELYC"/>
    <property type="match status" value="1"/>
</dbReference>
<feature type="transmembrane region" description="Helical" evidence="1">
    <location>
        <begin position="21"/>
        <end position="47"/>
    </location>
</feature>
<reference evidence="3 4" key="1">
    <citation type="submission" date="2024-09" db="EMBL/GenBank/DDBJ databases">
        <authorList>
            <person name="Sun Q."/>
            <person name="Mori K."/>
        </authorList>
    </citation>
    <scope>NUCLEOTIDE SEQUENCE [LARGE SCALE GENOMIC DNA]</scope>
    <source>
        <strain evidence="3 4">KCTC 23279</strain>
    </source>
</reference>
<dbReference type="Proteomes" id="UP001589775">
    <property type="component" value="Unassembled WGS sequence"/>
</dbReference>